<evidence type="ECO:0000256" key="1">
    <source>
        <dbReference type="SAM" id="MobiDB-lite"/>
    </source>
</evidence>
<gene>
    <name evidence="2" type="ORF">K493DRAFT_345133</name>
</gene>
<keyword evidence="3" id="KW-1185">Reference proteome</keyword>
<protein>
    <submittedName>
        <fullName evidence="2">Uncharacterized protein</fullName>
    </submittedName>
</protein>
<feature type="compositionally biased region" description="Polar residues" evidence="1">
    <location>
        <begin position="42"/>
        <end position="52"/>
    </location>
</feature>
<comment type="caution">
    <text evidence="2">The sequence shown here is derived from an EMBL/GenBank/DDBJ whole genome shotgun (WGS) entry which is preliminary data.</text>
</comment>
<evidence type="ECO:0000313" key="2">
    <source>
        <dbReference type="EMBL" id="ORY05211.1"/>
    </source>
</evidence>
<dbReference type="Proteomes" id="UP000193498">
    <property type="component" value="Unassembled WGS sequence"/>
</dbReference>
<feature type="compositionally biased region" description="Basic and acidic residues" evidence="1">
    <location>
        <begin position="53"/>
        <end position="67"/>
    </location>
</feature>
<name>A0A1Y1Z4M0_9FUNG</name>
<organism evidence="2 3">
    <name type="scientific">Basidiobolus meristosporus CBS 931.73</name>
    <dbReference type="NCBI Taxonomy" id="1314790"/>
    <lineage>
        <taxon>Eukaryota</taxon>
        <taxon>Fungi</taxon>
        <taxon>Fungi incertae sedis</taxon>
        <taxon>Zoopagomycota</taxon>
        <taxon>Entomophthoromycotina</taxon>
        <taxon>Basidiobolomycetes</taxon>
        <taxon>Basidiobolales</taxon>
        <taxon>Basidiobolaceae</taxon>
        <taxon>Basidiobolus</taxon>
    </lineage>
</organism>
<evidence type="ECO:0000313" key="3">
    <source>
        <dbReference type="Proteomes" id="UP000193498"/>
    </source>
</evidence>
<reference evidence="2 3" key="1">
    <citation type="submission" date="2016-07" db="EMBL/GenBank/DDBJ databases">
        <title>Pervasive Adenine N6-methylation of Active Genes in Fungi.</title>
        <authorList>
            <consortium name="DOE Joint Genome Institute"/>
            <person name="Mondo S.J."/>
            <person name="Dannebaum R.O."/>
            <person name="Kuo R.C."/>
            <person name="Labutti K."/>
            <person name="Haridas S."/>
            <person name="Kuo A."/>
            <person name="Salamov A."/>
            <person name="Ahrendt S.R."/>
            <person name="Lipzen A."/>
            <person name="Sullivan W."/>
            <person name="Andreopoulos W.B."/>
            <person name="Clum A."/>
            <person name="Lindquist E."/>
            <person name="Daum C."/>
            <person name="Ramamoorthy G.K."/>
            <person name="Gryganskyi A."/>
            <person name="Culley D."/>
            <person name="Magnuson J.K."/>
            <person name="James T.Y."/>
            <person name="O'Malley M.A."/>
            <person name="Stajich J.E."/>
            <person name="Spatafora J.W."/>
            <person name="Visel A."/>
            <person name="Grigoriev I.V."/>
        </authorList>
    </citation>
    <scope>NUCLEOTIDE SEQUENCE [LARGE SCALE GENOMIC DNA]</scope>
    <source>
        <strain evidence="2 3">CBS 931.73</strain>
    </source>
</reference>
<dbReference type="AlphaFoldDB" id="A0A1Y1Z4M0"/>
<dbReference type="InParanoid" id="A0A1Y1Z4M0"/>
<dbReference type="EMBL" id="MCFE01000027">
    <property type="protein sequence ID" value="ORY05211.1"/>
    <property type="molecule type" value="Genomic_DNA"/>
</dbReference>
<feature type="region of interest" description="Disordered" evidence="1">
    <location>
        <begin position="22"/>
        <end position="67"/>
    </location>
</feature>
<proteinExistence type="predicted"/>
<sequence>MMQTQQQNHRLSLSDIKETIVKDHPMDKEAVHPPSVFDKPITISQGQAIDTTAQEKQDEPESKLPSKEEFENALSDNERAMALYEALLDTHKKIVEAVEISSGGQAQPVVPEHWSVQVDPRSNELKKCLQEYLFAPESNFFLPEDDAKLVEIVRQWDILPDIVFASDDSTRKLVTWMRTTFTVERAAIRKKVLGIFMSMRKHRGFDIVSLTREIVPDHMPVKLHMVRKVLLLRTVAKDNGTWHNKDEENQFWEHFLKEYSDISQLNPDQPALGQNDVYLTDGSKWKGVGSN</sequence>
<feature type="compositionally biased region" description="Basic and acidic residues" evidence="1">
    <location>
        <begin position="22"/>
        <end position="31"/>
    </location>
</feature>
<accession>A0A1Y1Z4M0</accession>